<dbReference type="eggNOG" id="ENOG502ZCMN">
    <property type="taxonomic scope" value="Bacteria"/>
</dbReference>
<dbReference type="EMBL" id="JH603169">
    <property type="protein sequence ID" value="EIC22664.1"/>
    <property type="molecule type" value="Genomic_DNA"/>
</dbReference>
<proteinExistence type="predicted"/>
<evidence type="ECO:0000313" key="1">
    <source>
        <dbReference type="EMBL" id="EIC22664.1"/>
    </source>
</evidence>
<organism evidence="1 2">
    <name type="scientific">Thiorhodovibrio frisius</name>
    <dbReference type="NCBI Taxonomy" id="631362"/>
    <lineage>
        <taxon>Bacteria</taxon>
        <taxon>Pseudomonadati</taxon>
        <taxon>Pseudomonadota</taxon>
        <taxon>Gammaproteobacteria</taxon>
        <taxon>Chromatiales</taxon>
        <taxon>Chromatiaceae</taxon>
        <taxon>Thiorhodovibrio</taxon>
    </lineage>
</organism>
<name>H8Z2A2_9GAMM</name>
<dbReference type="AlphaFoldDB" id="H8Z2A2"/>
<sequence>MNSHRSCFQRLRPGFLLLTSAIFVVLTLSACGHVPRSPEAPDRSAAQPSTEADLLAASAPADRQAKGGASAWRYGQKGDTLAVFPPLSAAQGLSLGGAHRPASVYTYVLYGIGDGKSSQATRPWRHTEFELLRLIDTYVLSAGALGTEEPEKKGSVPTRHEFFVPVYDGLGTLPLSERSAPDLADAARQALAQRLDARRYAVLASQLRTAPGPFLISRTTSDLVPDQENGALLLADLSKIGPEHLYRVVDTYDRPVSASAAGTDAALSELRQRLARLESPLGGVGENQWVQLIEASAVRPADGAMNGG</sequence>
<reference evidence="2" key="1">
    <citation type="submission" date="2011-06" db="EMBL/GenBank/DDBJ databases">
        <authorList>
            <consortium name="US DOE Joint Genome Institute (JGI-PGF)"/>
            <person name="Lucas S."/>
            <person name="Han J."/>
            <person name="Lapidus A."/>
            <person name="Cheng J.-F."/>
            <person name="Goodwin L."/>
            <person name="Pitluck S."/>
            <person name="Peters L."/>
            <person name="Land M.L."/>
            <person name="Hauser L."/>
            <person name="Vogl K."/>
            <person name="Liu Z."/>
            <person name="Overmann J."/>
            <person name="Frigaard N.-U."/>
            <person name="Bryant D.A."/>
            <person name="Woyke T.J."/>
        </authorList>
    </citation>
    <scope>NUCLEOTIDE SEQUENCE [LARGE SCALE GENOMIC DNA]</scope>
    <source>
        <strain evidence="2">970</strain>
    </source>
</reference>
<protein>
    <recommendedName>
        <fullName evidence="3">Lipoprotein</fullName>
    </recommendedName>
</protein>
<evidence type="ECO:0000313" key="2">
    <source>
        <dbReference type="Proteomes" id="UP000002964"/>
    </source>
</evidence>
<dbReference type="HOGENOM" id="CLU_902949_0_0_6"/>
<reference evidence="1 2" key="2">
    <citation type="submission" date="2011-11" db="EMBL/GenBank/DDBJ databases">
        <authorList>
            <consortium name="US DOE Joint Genome Institute"/>
            <person name="Lucas S."/>
            <person name="Han J."/>
            <person name="Lapidus A."/>
            <person name="Cheng J.-F."/>
            <person name="Goodwin L."/>
            <person name="Pitluck S."/>
            <person name="Peters L."/>
            <person name="Ovchinnikova G."/>
            <person name="Zhang X."/>
            <person name="Detter J.C."/>
            <person name="Han C."/>
            <person name="Tapia R."/>
            <person name="Land M."/>
            <person name="Hauser L."/>
            <person name="Kyrpides N."/>
            <person name="Ivanova N."/>
            <person name="Pagani I."/>
            <person name="Vogl K."/>
            <person name="Liu Z."/>
            <person name="Overmann J."/>
            <person name="Frigaard N.-U."/>
            <person name="Bryant D."/>
            <person name="Woyke T."/>
        </authorList>
    </citation>
    <scope>NUCLEOTIDE SEQUENCE [LARGE SCALE GENOMIC DNA]</scope>
    <source>
        <strain evidence="1 2">970</strain>
    </source>
</reference>
<keyword evidence="2" id="KW-1185">Reference proteome</keyword>
<accession>H8Z2A2</accession>
<dbReference type="STRING" id="631362.Thi970DRAFT_02942"/>
<gene>
    <name evidence="1" type="ORF">Thi970DRAFT_02942</name>
</gene>
<dbReference type="RefSeq" id="WP_009149640.1">
    <property type="nucleotide sequence ID" value="NZ_CP121471.1"/>
</dbReference>
<dbReference type="Proteomes" id="UP000002964">
    <property type="component" value="Unassembled WGS sequence"/>
</dbReference>
<evidence type="ECO:0008006" key="3">
    <source>
        <dbReference type="Google" id="ProtNLM"/>
    </source>
</evidence>
<dbReference type="PROSITE" id="PS51257">
    <property type="entry name" value="PROKAR_LIPOPROTEIN"/>
    <property type="match status" value="1"/>
</dbReference>